<evidence type="ECO:0000259" key="1">
    <source>
        <dbReference type="Pfam" id="PF05838"/>
    </source>
</evidence>
<organism evidence="3 4">
    <name type="scientific">Bergeriella denitrificans</name>
    <name type="common">Neisseria denitrificans</name>
    <dbReference type="NCBI Taxonomy" id="494"/>
    <lineage>
        <taxon>Bacteria</taxon>
        <taxon>Pseudomonadati</taxon>
        <taxon>Pseudomonadota</taxon>
        <taxon>Betaproteobacteria</taxon>
        <taxon>Neisseriales</taxon>
        <taxon>Neisseriaceae</taxon>
        <taxon>Bergeriella</taxon>
    </lineage>
</organism>
<gene>
    <name evidence="3" type="ORF">NCTC10295_00287</name>
</gene>
<dbReference type="InterPro" id="IPR008565">
    <property type="entry name" value="TtsA-like_GH18_dom"/>
</dbReference>
<dbReference type="SUPFAM" id="SSF53955">
    <property type="entry name" value="Lysozyme-like"/>
    <property type="match status" value="1"/>
</dbReference>
<dbReference type="Gene3D" id="1.20.141.10">
    <property type="entry name" value="Chitosanase, subunit A, domain 1"/>
    <property type="match status" value="1"/>
</dbReference>
<evidence type="ECO:0000313" key="4">
    <source>
        <dbReference type="Proteomes" id="UP000254651"/>
    </source>
</evidence>
<protein>
    <submittedName>
        <fullName evidence="3">Predicted lysozyme (DUF847)</fullName>
    </submittedName>
</protein>
<reference evidence="3 4" key="1">
    <citation type="submission" date="2018-06" db="EMBL/GenBank/DDBJ databases">
        <authorList>
            <consortium name="Pathogen Informatics"/>
            <person name="Doyle S."/>
        </authorList>
    </citation>
    <scope>NUCLEOTIDE SEQUENCE [LARGE SCALE GENOMIC DNA]</scope>
    <source>
        <strain evidence="3 4">NCTC10295</strain>
    </source>
</reference>
<name>A0A378UDU6_BERDE</name>
<evidence type="ECO:0000259" key="2">
    <source>
        <dbReference type="Pfam" id="PF09374"/>
    </source>
</evidence>
<dbReference type="Pfam" id="PF09374">
    <property type="entry name" value="PG_binding_3"/>
    <property type="match status" value="1"/>
</dbReference>
<accession>A0A378UDU6</accession>
<keyword evidence="4" id="KW-1185">Reference proteome</keyword>
<dbReference type="Proteomes" id="UP000254651">
    <property type="component" value="Unassembled WGS sequence"/>
</dbReference>
<evidence type="ECO:0000313" key="3">
    <source>
        <dbReference type="EMBL" id="STZ75546.1"/>
    </source>
</evidence>
<dbReference type="EMBL" id="UGQS01000001">
    <property type="protein sequence ID" value="STZ75546.1"/>
    <property type="molecule type" value="Genomic_DNA"/>
</dbReference>
<dbReference type="CDD" id="cd13926">
    <property type="entry name" value="N-acetylmuramidase_GH108"/>
    <property type="match status" value="1"/>
</dbReference>
<sequence>MSFEQFIDRVLAHEGGYVNHPRDPGGETNWGITRRTAQANGYTGAMREMTRVQAVAIYRRAFWLRYGLDKMPPAVAYQVFDAAVNHGWGNAARFLQRALDVADDGRVGPVTLAALAKADAADVVYRFLAERLVFYTKLSTYPTFGRGWLRRVAHNLCYAAVDTGHPRALDVAESIERFVQSNKQFGAQQVAGARSYVARLHGLTGGAANGIA</sequence>
<dbReference type="InterPro" id="IPR018537">
    <property type="entry name" value="Peptidoglycan-bd_3"/>
</dbReference>
<dbReference type="InterPro" id="IPR023346">
    <property type="entry name" value="Lysozyme-like_dom_sf"/>
</dbReference>
<feature type="domain" description="TtsA-like Glycoside hydrolase family 108" evidence="1">
    <location>
        <begin position="8"/>
        <end position="87"/>
    </location>
</feature>
<dbReference type="AlphaFoldDB" id="A0A378UDU6"/>
<proteinExistence type="predicted"/>
<dbReference type="Pfam" id="PF05838">
    <property type="entry name" value="Glyco_hydro_108"/>
    <property type="match status" value="1"/>
</dbReference>
<feature type="domain" description="Peptidoglycan binding" evidence="2">
    <location>
        <begin position="90"/>
        <end position="151"/>
    </location>
</feature>